<evidence type="ECO:0000256" key="1">
    <source>
        <dbReference type="ARBA" id="ARBA00004571"/>
    </source>
</evidence>
<reference evidence="10 11" key="1">
    <citation type="submission" date="2016-11" db="EMBL/GenBank/DDBJ databases">
        <authorList>
            <person name="Jaros S."/>
            <person name="Januszkiewicz K."/>
            <person name="Wedrychowicz H."/>
        </authorList>
    </citation>
    <scope>NUCLEOTIDE SEQUENCE [LARGE SCALE GENOMIC DNA]</scope>
    <source>
        <strain evidence="10 11">DSM 24787</strain>
    </source>
</reference>
<dbReference type="SUPFAM" id="SSF49464">
    <property type="entry name" value="Carboxypeptidase regulatory domain-like"/>
    <property type="match status" value="1"/>
</dbReference>
<dbReference type="STRING" id="536979.SAMN04488055_3158"/>
<dbReference type="InterPro" id="IPR023997">
    <property type="entry name" value="TonB-dep_OMP_SusC/RagA_CS"/>
</dbReference>
<dbReference type="InterPro" id="IPR008969">
    <property type="entry name" value="CarboxyPept-like_regulatory"/>
</dbReference>
<evidence type="ECO:0000256" key="4">
    <source>
        <dbReference type="ARBA" id="ARBA00022692"/>
    </source>
</evidence>
<evidence type="ECO:0000256" key="3">
    <source>
        <dbReference type="ARBA" id="ARBA00022452"/>
    </source>
</evidence>
<feature type="domain" description="TonB-dependent receptor plug" evidence="9">
    <location>
        <begin position="248"/>
        <end position="352"/>
    </location>
</feature>
<dbReference type="AlphaFoldDB" id="A0A1N6H3T8"/>
<organism evidence="10 11">
    <name type="scientific">Chitinophaga niabensis</name>
    <dbReference type="NCBI Taxonomy" id="536979"/>
    <lineage>
        <taxon>Bacteria</taxon>
        <taxon>Pseudomonadati</taxon>
        <taxon>Bacteroidota</taxon>
        <taxon>Chitinophagia</taxon>
        <taxon>Chitinophagales</taxon>
        <taxon>Chitinophagaceae</taxon>
        <taxon>Chitinophaga</taxon>
    </lineage>
</organism>
<evidence type="ECO:0000259" key="9">
    <source>
        <dbReference type="Pfam" id="PF07715"/>
    </source>
</evidence>
<dbReference type="InterPro" id="IPR012910">
    <property type="entry name" value="Plug_dom"/>
</dbReference>
<evidence type="ECO:0000256" key="7">
    <source>
        <dbReference type="PROSITE-ProRule" id="PRU01360"/>
    </source>
</evidence>
<feature type="transmembrane region" description="Helical" evidence="8">
    <location>
        <begin position="21"/>
        <end position="43"/>
    </location>
</feature>
<evidence type="ECO:0000256" key="5">
    <source>
        <dbReference type="ARBA" id="ARBA00023136"/>
    </source>
</evidence>
<dbReference type="InterPro" id="IPR023996">
    <property type="entry name" value="TonB-dep_OMP_SusC/RagA"/>
</dbReference>
<evidence type="ECO:0000313" key="11">
    <source>
        <dbReference type="Proteomes" id="UP000185003"/>
    </source>
</evidence>
<dbReference type="Pfam" id="PF07715">
    <property type="entry name" value="Plug"/>
    <property type="match status" value="1"/>
</dbReference>
<dbReference type="NCBIfam" id="TIGR04056">
    <property type="entry name" value="OMP_RagA_SusC"/>
    <property type="match status" value="1"/>
</dbReference>
<dbReference type="Gene3D" id="2.170.130.10">
    <property type="entry name" value="TonB-dependent receptor, plug domain"/>
    <property type="match status" value="1"/>
</dbReference>
<dbReference type="InterPro" id="IPR039426">
    <property type="entry name" value="TonB-dep_rcpt-like"/>
</dbReference>
<dbReference type="EMBL" id="FSRA01000001">
    <property type="protein sequence ID" value="SIO14444.1"/>
    <property type="molecule type" value="Genomic_DNA"/>
</dbReference>
<sequence>MQKNGTFCTGDLLRKIFTSKPLVFMARTNSFILMAVIFAMQILSAAPGFSQDNEKKLISLSYTNTSIEKIFSAIEKKAGVIIMYEKTAAIKNEKVNISVTNKPVAEVMDILLKDLSMRWSIRGKFIRIENTENLTTAFKPMVASSYAEDTSVTVTGRVLSGRDGAALPGATVRIGTTDQMTRTDGNGSFKVRMPSRSFLNITYVGFYPREVRLPEAYNGGLFTVHLEEQPTALDRVEIVSSGYQQISKERATGSFTHIGEEMINRRVSTDILSRLNGIAGGLYFLPGEESGIRVRGESTLHSSINRKPLIVLDNFPYEGNISNINPNDVESITILKDAAAASIWGAQSGNGVIVITTKKGKLNQPLKMELNANLTIGNKPDLFYIRNVMSASDYIDVEQLLFNENFFDADISNTANRPVLTPVIDILAKQREGLISAAEAEAQINAFRKLDVRNDFSKYTLRKSVNQQYSIGLRGGGNKIAYAFSAGYDHNLKSAVRTSDQRFTINSSAAYTPVKNLEITTSLNYANTYASNNNPAAYGLVYTAYFGYSDKYSSLFPYAQLADDKGNALPTTRDYRAAYLDSVEALGFRDWRYRALDEIRLADRTSEINNLLLNVAVKYRIAPFLHASLQYQNERQIITDREVRDQQSYAMRNLFNMFTQYDPVTQKFTYNAPNGGILILNNSVLHSGDLRGQLSFNHTVQNDHEITAIAGAEVKELRNSGMRNVLAGYNKDNGIVNMNLNFNTVYPTTPAGSSTLGYTDLAPDGMERKSIYRYISYYANAAYTYKKRYTFTISGRKDGANIFGVRTNQKVTPLWSAGLGWDISRETFYHSGWFPYLKLRSSYGFNGNVYNGSAYSTGIYHTSSLTGETTIQNIIPGNPELKWERIRIVNMSIDFKTTRDILSGTLEVYRKEGLDLLQTVTRPPQTGSGSILQNSASSRTHGIELSVNSNNINREFKWQTGFIMNYIKDKVTSYNVPANSSSMQYYPSGIALEGKPLYSLFSYKWAGLDPVNGDPQGILNGRTSKDYTGIIANYDPDSLVYKGPTRPVLWGAVRNDLSFKGFSVSVNIVYEGGHYFRRRSTGLNYSELLLSTLNQNVDYANRWQKPGDELVTNVPSMSYPSNSNRNIFYQYSEMLVEKGDHIRLKDIRVGYDFTGLKKHGLPFERLQLYGYANNIGILWRENDHGIDPYNYDYNSIPAPFTVSFGVKANF</sequence>
<evidence type="ECO:0000256" key="2">
    <source>
        <dbReference type="ARBA" id="ARBA00022448"/>
    </source>
</evidence>
<dbReference type="GO" id="GO:0009279">
    <property type="term" value="C:cell outer membrane"/>
    <property type="evidence" value="ECO:0007669"/>
    <property type="project" value="UniProtKB-SubCell"/>
</dbReference>
<evidence type="ECO:0000256" key="6">
    <source>
        <dbReference type="ARBA" id="ARBA00023237"/>
    </source>
</evidence>
<comment type="similarity">
    <text evidence="7">Belongs to the TonB-dependent receptor family.</text>
</comment>
<keyword evidence="5 7" id="KW-0472">Membrane</keyword>
<keyword evidence="2 7" id="KW-0813">Transport</keyword>
<evidence type="ECO:0000256" key="8">
    <source>
        <dbReference type="SAM" id="Phobius"/>
    </source>
</evidence>
<dbReference type="Proteomes" id="UP000185003">
    <property type="component" value="Unassembled WGS sequence"/>
</dbReference>
<gene>
    <name evidence="10" type="ORF">SAMN04488055_3158</name>
</gene>
<keyword evidence="3 7" id="KW-1134">Transmembrane beta strand</keyword>
<dbReference type="Gene3D" id="2.40.170.20">
    <property type="entry name" value="TonB-dependent receptor, beta-barrel domain"/>
    <property type="match status" value="1"/>
</dbReference>
<dbReference type="NCBIfam" id="TIGR04057">
    <property type="entry name" value="SusC_RagA_signa"/>
    <property type="match status" value="1"/>
</dbReference>
<accession>A0A1N6H3T8</accession>
<name>A0A1N6H3T8_9BACT</name>
<protein>
    <submittedName>
        <fullName evidence="10">TonB-linked outer membrane protein, SusC/RagA family</fullName>
    </submittedName>
</protein>
<dbReference type="InterPro" id="IPR036942">
    <property type="entry name" value="Beta-barrel_TonB_sf"/>
</dbReference>
<keyword evidence="6 7" id="KW-0998">Cell outer membrane</keyword>
<keyword evidence="11" id="KW-1185">Reference proteome</keyword>
<keyword evidence="4 7" id="KW-0812">Transmembrane</keyword>
<dbReference type="PROSITE" id="PS52016">
    <property type="entry name" value="TONB_DEPENDENT_REC_3"/>
    <property type="match status" value="1"/>
</dbReference>
<keyword evidence="8" id="KW-1133">Transmembrane helix</keyword>
<dbReference type="InterPro" id="IPR037066">
    <property type="entry name" value="Plug_dom_sf"/>
</dbReference>
<comment type="subcellular location">
    <subcellularLocation>
        <location evidence="1 7">Cell outer membrane</location>
        <topology evidence="1 7">Multi-pass membrane protein</topology>
    </subcellularLocation>
</comment>
<proteinExistence type="inferred from homology"/>
<dbReference type="SUPFAM" id="SSF56935">
    <property type="entry name" value="Porins"/>
    <property type="match status" value="1"/>
</dbReference>
<evidence type="ECO:0000313" key="10">
    <source>
        <dbReference type="EMBL" id="SIO14444.1"/>
    </source>
</evidence>